<protein>
    <submittedName>
        <fullName evidence="2">Genomic scaffold, ProqFM164S01</fullName>
    </submittedName>
</protein>
<keyword evidence="3" id="KW-1185">Reference proteome</keyword>
<dbReference type="OMA" id="LMYDGNT"/>
<evidence type="ECO:0000256" key="1">
    <source>
        <dbReference type="SAM" id="MobiDB-lite"/>
    </source>
</evidence>
<feature type="compositionally biased region" description="Basic and acidic residues" evidence="1">
    <location>
        <begin position="245"/>
        <end position="259"/>
    </location>
</feature>
<accession>W6PRW7</accession>
<gene>
    <name evidence="2" type="ORF">PROQFM164_S01g000762</name>
</gene>
<name>W6PRW7_PENRF</name>
<feature type="region of interest" description="Disordered" evidence="1">
    <location>
        <begin position="172"/>
        <end position="207"/>
    </location>
</feature>
<feature type="compositionally biased region" description="Polar residues" evidence="1">
    <location>
        <begin position="174"/>
        <end position="188"/>
    </location>
</feature>
<evidence type="ECO:0000313" key="3">
    <source>
        <dbReference type="Proteomes" id="UP000030686"/>
    </source>
</evidence>
<feature type="region of interest" description="Disordered" evidence="1">
    <location>
        <begin position="242"/>
        <end position="264"/>
    </location>
</feature>
<proteinExistence type="predicted"/>
<dbReference type="OrthoDB" id="4272375at2759"/>
<evidence type="ECO:0000313" key="2">
    <source>
        <dbReference type="EMBL" id="CDM26953.1"/>
    </source>
</evidence>
<organism evidence="2 3">
    <name type="scientific">Penicillium roqueforti (strain FM164)</name>
    <dbReference type="NCBI Taxonomy" id="1365484"/>
    <lineage>
        <taxon>Eukaryota</taxon>
        <taxon>Fungi</taxon>
        <taxon>Dikarya</taxon>
        <taxon>Ascomycota</taxon>
        <taxon>Pezizomycotina</taxon>
        <taxon>Eurotiomycetes</taxon>
        <taxon>Eurotiomycetidae</taxon>
        <taxon>Eurotiales</taxon>
        <taxon>Aspergillaceae</taxon>
        <taxon>Penicillium</taxon>
    </lineage>
</organism>
<sequence length="443" mass="50960">MEPTKFPKRPTVRWDPYKRQVLCCLYRFFTCNKKQTAEIFSYMFRSHLKQRGIQGFVPFATLNTQWIWMRNKRDPVWLRVHINTAFETSGEWGEIITKIKSAAKTLRFELHEKMEDDTHPSRCGPLVPDAEQNIASHGPAVPMLSQSLFTAETLNPIPLLSPSQDQAFEGRYRANQSADQSIDQSIGPQNDLHIDIPNRPHRSTEPVVTSNGKLCLWCEHEGTIHESEDIQELQNEDYDYDSEYEEHSDGNQHNDRQDDPGMTDYIQGCKQFVRELRGEELFDSESEPYLLKPHKSLSRMHSFCDPHLPLPLNLEQGSLDSEDNSDWCADRGIPANLADFGSLSIAMKNRSGALGNERTSTQKSSRSFSFSHTCTDHDEALGDRLGGQNALQYEWPSNDRMRMETLRQMSVEALRQVEDQSTTHLSQEEIDVLMYDGNTWKQL</sequence>
<dbReference type="EMBL" id="HG792015">
    <property type="protein sequence ID" value="CDM26953.1"/>
    <property type="molecule type" value="Genomic_DNA"/>
</dbReference>
<feature type="compositionally biased region" description="Basic and acidic residues" evidence="1">
    <location>
        <begin position="192"/>
        <end position="204"/>
    </location>
</feature>
<dbReference type="AlphaFoldDB" id="W6PRW7"/>
<reference evidence="2" key="1">
    <citation type="journal article" date="2014" name="Nat. Commun.">
        <title>Multiple recent horizontal transfers of a large genomic region in cheese making fungi.</title>
        <authorList>
            <person name="Cheeseman K."/>
            <person name="Ropars J."/>
            <person name="Renault P."/>
            <person name="Dupont J."/>
            <person name="Gouzy J."/>
            <person name="Branca A."/>
            <person name="Abraham A.L."/>
            <person name="Ceppi M."/>
            <person name="Conseiller E."/>
            <person name="Debuchy R."/>
            <person name="Malagnac F."/>
            <person name="Goarin A."/>
            <person name="Silar P."/>
            <person name="Lacoste S."/>
            <person name="Sallet E."/>
            <person name="Bensimon A."/>
            <person name="Giraud T."/>
            <person name="Brygoo Y."/>
        </authorList>
    </citation>
    <scope>NUCLEOTIDE SEQUENCE [LARGE SCALE GENOMIC DNA]</scope>
    <source>
        <strain evidence="2">FM164</strain>
    </source>
</reference>
<dbReference type="Proteomes" id="UP000030686">
    <property type="component" value="Unassembled WGS sequence"/>
</dbReference>